<reference evidence="2 4" key="2">
    <citation type="journal article" date="2011" name="PLoS Biol.">
        <title>Modernizing reference genome assemblies.</title>
        <authorList>
            <person name="Church D.M."/>
            <person name="Schneider V.A."/>
            <person name="Graves T."/>
            <person name="Auger K."/>
            <person name="Cunningham F."/>
            <person name="Bouk N."/>
            <person name="Chen H.C."/>
            <person name="Agarwala R."/>
            <person name="McLaren W.M."/>
            <person name="Ritchie G.R."/>
            <person name="Albracht D."/>
            <person name="Kremitzki M."/>
            <person name="Rock S."/>
            <person name="Kotkiewicz H."/>
            <person name="Kremitzki C."/>
            <person name="Wollam A."/>
            <person name="Trani L."/>
            <person name="Fulton L."/>
            <person name="Fulton R."/>
            <person name="Matthews L."/>
            <person name="Whitehead S."/>
            <person name="Chow W."/>
            <person name="Torrance J."/>
            <person name="Dunn M."/>
            <person name="Harden G."/>
            <person name="Threadgold G."/>
            <person name="Wood J."/>
            <person name="Collins J."/>
            <person name="Heath P."/>
            <person name="Griffiths G."/>
            <person name="Pelan S."/>
            <person name="Grafham D."/>
            <person name="Eichler E.E."/>
            <person name="Weinstock G."/>
            <person name="Mardis E.R."/>
            <person name="Wilson R.K."/>
            <person name="Howe K."/>
            <person name="Flicek P."/>
            <person name="Hubbard T."/>
        </authorList>
    </citation>
    <scope>NUCLEOTIDE SEQUENCE [LARGE SCALE GENOMIC DNA]</scope>
    <source>
        <strain evidence="2 4">C57BL/6J</strain>
    </source>
</reference>
<evidence type="ECO:0000313" key="2">
    <source>
        <dbReference type="Ensembl" id="ENSMUSP00000145963.2"/>
    </source>
</evidence>
<reference evidence="2" key="3">
    <citation type="submission" date="2025-08" db="UniProtKB">
        <authorList>
            <consortium name="Ensembl"/>
        </authorList>
    </citation>
    <scope>IDENTIFICATION</scope>
    <source>
        <strain evidence="2">C57BL/6J</strain>
    </source>
</reference>
<dbReference type="Antibodypedia" id="12719">
    <property type="antibodies" value="115 antibodies from 23 providers"/>
</dbReference>
<accession>A0A0U1RPF5</accession>
<dbReference type="Ensembl" id="ENSMUST00000206888.2">
    <property type="protein sequence ID" value="ENSMUSP00000145963.2"/>
    <property type="gene ID" value="ENSMUSG00000052707.9"/>
</dbReference>
<feature type="compositionally biased region" description="Basic and acidic residues" evidence="1">
    <location>
        <begin position="1"/>
        <end position="21"/>
    </location>
</feature>
<dbReference type="Proteomes" id="UP000000589">
    <property type="component" value="Chromosome 7"/>
</dbReference>
<sequence>MRELEAKATKDVERNLSRDLVQEEEQLMEEKKKKKDDKKKKEAAQKKCQNR</sequence>
<organism evidence="2 4">
    <name type="scientific">Mus musculus</name>
    <name type="common">Mouse</name>
    <dbReference type="NCBI Taxonomy" id="10090"/>
    <lineage>
        <taxon>Eukaryota</taxon>
        <taxon>Metazoa</taxon>
        <taxon>Chordata</taxon>
        <taxon>Craniata</taxon>
        <taxon>Vertebrata</taxon>
        <taxon>Euteleostomi</taxon>
        <taxon>Mammalia</taxon>
        <taxon>Eutheria</taxon>
        <taxon>Euarchontoglires</taxon>
        <taxon>Glires</taxon>
        <taxon>Rodentia</taxon>
        <taxon>Myomorpha</taxon>
        <taxon>Muroidea</taxon>
        <taxon>Muridae</taxon>
        <taxon>Murinae</taxon>
        <taxon>Mus</taxon>
        <taxon>Mus</taxon>
    </lineage>
</organism>
<dbReference type="GeneTree" id="ENSGT00940000158180"/>
<evidence type="ECO:0000313" key="4">
    <source>
        <dbReference type="Proteomes" id="UP000000589"/>
    </source>
</evidence>
<dbReference type="VEuPathDB" id="HostDB:ENSMUSG00000052707"/>
<dbReference type="MGI" id="MGI:2385292">
    <property type="gene designation" value="Tnrc6a"/>
</dbReference>
<reference evidence="2 4" key="1">
    <citation type="journal article" date="2009" name="PLoS Biol.">
        <title>Lineage-specific biology revealed by a finished genome assembly of the mouse.</title>
        <authorList>
            <consortium name="Mouse Genome Sequencing Consortium"/>
            <person name="Church D.M."/>
            <person name="Goodstadt L."/>
            <person name="Hillier L.W."/>
            <person name="Zody M.C."/>
            <person name="Goldstein S."/>
            <person name="She X."/>
            <person name="Bult C.J."/>
            <person name="Agarwala R."/>
            <person name="Cherry J.L."/>
            <person name="DiCuccio M."/>
            <person name="Hlavina W."/>
            <person name="Kapustin Y."/>
            <person name="Meric P."/>
            <person name="Maglott D."/>
            <person name="Birtle Z."/>
            <person name="Marques A.C."/>
            <person name="Graves T."/>
            <person name="Zhou S."/>
            <person name="Teague B."/>
            <person name="Potamousis K."/>
            <person name="Churas C."/>
            <person name="Place M."/>
            <person name="Herschleb J."/>
            <person name="Runnheim R."/>
            <person name="Forrest D."/>
            <person name="Amos-Landgraf J."/>
            <person name="Schwartz D.C."/>
            <person name="Cheng Z."/>
            <person name="Lindblad-Toh K."/>
            <person name="Eichler E.E."/>
            <person name="Ponting C.P."/>
        </authorList>
    </citation>
    <scope>NUCLEOTIDE SEQUENCE [LARGE SCALE GENOMIC DNA]</scope>
    <source>
        <strain evidence="2 4">C57BL/6J</strain>
    </source>
</reference>
<evidence type="ECO:0000313" key="3">
    <source>
        <dbReference type="MGI" id="MGI:2385292"/>
    </source>
</evidence>
<feature type="region of interest" description="Disordered" evidence="1">
    <location>
        <begin position="1"/>
        <end position="51"/>
    </location>
</feature>
<keyword evidence="4" id="KW-1185">Reference proteome</keyword>
<dbReference type="ExpressionAtlas" id="A0A0U1RPF5">
    <property type="expression patterns" value="baseline and differential"/>
</dbReference>
<reference evidence="2" key="4">
    <citation type="submission" date="2025-09" db="UniProtKB">
        <authorList>
            <consortium name="Ensembl"/>
        </authorList>
    </citation>
    <scope>IDENTIFICATION</scope>
    <source>
        <strain evidence="2">C57BL/6J</strain>
    </source>
</reference>
<dbReference type="Bgee" id="ENSMUSG00000052707">
    <property type="expression patterns" value="Expressed in ciliary body and 274 other cell types or tissues"/>
</dbReference>
<name>A0A0U1RPF5_MOUSE</name>
<dbReference type="ProteomicsDB" id="324684"/>
<proteinExistence type="predicted"/>
<dbReference type="AlphaFoldDB" id="A0A0U1RPF5"/>
<dbReference type="SMR" id="A0A0U1RPF5"/>
<evidence type="ECO:0000256" key="1">
    <source>
        <dbReference type="SAM" id="MobiDB-lite"/>
    </source>
</evidence>
<protein>
    <submittedName>
        <fullName evidence="2">Trinucleotide repeat containing 6a</fullName>
    </submittedName>
</protein>
<dbReference type="AGR" id="MGI:2385292"/>
<gene>
    <name evidence="2 3" type="primary">Tnrc6a</name>
</gene>